<keyword evidence="3" id="KW-1185">Reference proteome</keyword>
<dbReference type="EMBL" id="ML987199">
    <property type="protein sequence ID" value="KAF2246062.1"/>
    <property type="molecule type" value="Genomic_DNA"/>
</dbReference>
<dbReference type="Pfam" id="PF06985">
    <property type="entry name" value="HET"/>
    <property type="match status" value="1"/>
</dbReference>
<dbReference type="PANTHER" id="PTHR24148:SF64">
    <property type="entry name" value="HETEROKARYON INCOMPATIBILITY DOMAIN-CONTAINING PROTEIN"/>
    <property type="match status" value="1"/>
</dbReference>
<dbReference type="AlphaFoldDB" id="A0A6A6I7X3"/>
<feature type="domain" description="Heterokaryon incompatibility" evidence="1">
    <location>
        <begin position="1"/>
        <end position="97"/>
    </location>
</feature>
<dbReference type="PANTHER" id="PTHR24148">
    <property type="entry name" value="ANKYRIN REPEAT DOMAIN-CONTAINING PROTEIN 39 HOMOLOG-RELATED"/>
    <property type="match status" value="1"/>
</dbReference>
<dbReference type="InterPro" id="IPR010730">
    <property type="entry name" value="HET"/>
</dbReference>
<gene>
    <name evidence="2" type="ORF">BU26DRAFT_384197</name>
</gene>
<feature type="non-terminal residue" evidence="2">
    <location>
        <position position="104"/>
    </location>
</feature>
<evidence type="ECO:0000313" key="3">
    <source>
        <dbReference type="Proteomes" id="UP000800094"/>
    </source>
</evidence>
<organism evidence="2 3">
    <name type="scientific">Trematosphaeria pertusa</name>
    <dbReference type="NCBI Taxonomy" id="390896"/>
    <lineage>
        <taxon>Eukaryota</taxon>
        <taxon>Fungi</taxon>
        <taxon>Dikarya</taxon>
        <taxon>Ascomycota</taxon>
        <taxon>Pezizomycotina</taxon>
        <taxon>Dothideomycetes</taxon>
        <taxon>Pleosporomycetidae</taxon>
        <taxon>Pleosporales</taxon>
        <taxon>Massarineae</taxon>
        <taxon>Trematosphaeriaceae</taxon>
        <taxon>Trematosphaeria</taxon>
    </lineage>
</organism>
<accession>A0A6A6I7X3</accession>
<evidence type="ECO:0000259" key="1">
    <source>
        <dbReference type="Pfam" id="PF06985"/>
    </source>
</evidence>
<evidence type="ECO:0000313" key="2">
    <source>
        <dbReference type="EMBL" id="KAF2246062.1"/>
    </source>
</evidence>
<dbReference type="Proteomes" id="UP000800094">
    <property type="component" value="Unassembled WGS sequence"/>
</dbReference>
<proteinExistence type="predicted"/>
<sequence length="104" mass="11858">YVALSYVWGAAEIQECITVDGKSLSSTKNLRDFLWQLRKDPVPWADAICINQQDGEEKVHQIEIMRSIYRRAKLVVSMVGRPNEGMEMGIRMMRTIAEASSPQN</sequence>
<feature type="non-terminal residue" evidence="2">
    <location>
        <position position="1"/>
    </location>
</feature>
<name>A0A6A6I7X3_9PLEO</name>
<protein>
    <submittedName>
        <fullName evidence="2">HET-domain-containing protein</fullName>
    </submittedName>
</protein>
<dbReference type="GeneID" id="54575939"/>
<dbReference type="OrthoDB" id="3553147at2759"/>
<dbReference type="RefSeq" id="XP_033681066.1">
    <property type="nucleotide sequence ID" value="XM_033822609.1"/>
</dbReference>
<reference evidence="2" key="1">
    <citation type="journal article" date="2020" name="Stud. Mycol.">
        <title>101 Dothideomycetes genomes: a test case for predicting lifestyles and emergence of pathogens.</title>
        <authorList>
            <person name="Haridas S."/>
            <person name="Albert R."/>
            <person name="Binder M."/>
            <person name="Bloem J."/>
            <person name="Labutti K."/>
            <person name="Salamov A."/>
            <person name="Andreopoulos B."/>
            <person name="Baker S."/>
            <person name="Barry K."/>
            <person name="Bills G."/>
            <person name="Bluhm B."/>
            <person name="Cannon C."/>
            <person name="Castanera R."/>
            <person name="Culley D."/>
            <person name="Daum C."/>
            <person name="Ezra D."/>
            <person name="Gonzalez J."/>
            <person name="Henrissat B."/>
            <person name="Kuo A."/>
            <person name="Liang C."/>
            <person name="Lipzen A."/>
            <person name="Lutzoni F."/>
            <person name="Magnuson J."/>
            <person name="Mondo S."/>
            <person name="Nolan M."/>
            <person name="Ohm R."/>
            <person name="Pangilinan J."/>
            <person name="Park H.-J."/>
            <person name="Ramirez L."/>
            <person name="Alfaro M."/>
            <person name="Sun H."/>
            <person name="Tritt A."/>
            <person name="Yoshinaga Y."/>
            <person name="Zwiers L.-H."/>
            <person name="Turgeon B."/>
            <person name="Goodwin S."/>
            <person name="Spatafora J."/>
            <person name="Crous P."/>
            <person name="Grigoriev I."/>
        </authorList>
    </citation>
    <scope>NUCLEOTIDE SEQUENCE</scope>
    <source>
        <strain evidence="2">CBS 122368</strain>
    </source>
</reference>
<dbReference type="InterPro" id="IPR052895">
    <property type="entry name" value="HetReg/Transcr_Mod"/>
</dbReference>